<dbReference type="PANTHER" id="PTHR46081:SF8">
    <property type="entry name" value="PEPTIDE METHIONINE SULFOXIDE REDUCTASE 2"/>
    <property type="match status" value="1"/>
</dbReference>
<evidence type="ECO:0000313" key="7">
    <source>
        <dbReference type="EMBL" id="KAJ1734973.1"/>
    </source>
</evidence>
<keyword evidence="3 5" id="KW-0862">Zinc</keyword>
<dbReference type="Pfam" id="PF01641">
    <property type="entry name" value="SelR"/>
    <property type="match status" value="1"/>
</dbReference>
<dbReference type="GO" id="GO:0033743">
    <property type="term" value="F:peptide-methionine (R)-S-oxide reductase activity"/>
    <property type="evidence" value="ECO:0007669"/>
    <property type="project" value="UniProtKB-EC"/>
</dbReference>
<dbReference type="PROSITE" id="PS51790">
    <property type="entry name" value="MSRB"/>
    <property type="match status" value="1"/>
</dbReference>
<keyword evidence="2 5" id="KW-0479">Metal-binding</keyword>
<comment type="cofactor">
    <cofactor evidence="5">
        <name>Zn(2+)</name>
        <dbReference type="ChEBI" id="CHEBI:29105"/>
    </cofactor>
    <text evidence="5">Binds 1 zinc ion per subunit.</text>
</comment>
<dbReference type="GO" id="GO:0046872">
    <property type="term" value="F:metal ion binding"/>
    <property type="evidence" value="ECO:0007669"/>
    <property type="project" value="UniProtKB-KW"/>
</dbReference>
<dbReference type="NCBIfam" id="TIGR00357">
    <property type="entry name" value="peptide-methionine (R)-S-oxide reductase MsrB"/>
    <property type="match status" value="1"/>
</dbReference>
<reference evidence="7" key="1">
    <citation type="submission" date="2022-07" db="EMBL/GenBank/DDBJ databases">
        <title>Phylogenomic reconstructions and comparative analyses of Kickxellomycotina fungi.</title>
        <authorList>
            <person name="Reynolds N.K."/>
            <person name="Stajich J.E."/>
            <person name="Barry K."/>
            <person name="Grigoriev I.V."/>
            <person name="Crous P."/>
            <person name="Smith M.E."/>
        </authorList>
    </citation>
    <scope>NUCLEOTIDE SEQUENCE</scope>
    <source>
        <strain evidence="7">BCRC 34381</strain>
    </source>
</reference>
<comment type="caution">
    <text evidence="7">The sequence shown here is derived from an EMBL/GenBank/DDBJ whole genome shotgun (WGS) entry which is preliminary data.</text>
</comment>
<gene>
    <name evidence="7" type="ORF">LPJ61_000792</name>
</gene>
<organism evidence="7 8">
    <name type="scientific">Coemansia biformis</name>
    <dbReference type="NCBI Taxonomy" id="1286918"/>
    <lineage>
        <taxon>Eukaryota</taxon>
        <taxon>Fungi</taxon>
        <taxon>Fungi incertae sedis</taxon>
        <taxon>Zoopagomycota</taxon>
        <taxon>Kickxellomycotina</taxon>
        <taxon>Kickxellomycetes</taxon>
        <taxon>Kickxellales</taxon>
        <taxon>Kickxellaceae</taxon>
        <taxon>Coemansia</taxon>
    </lineage>
</organism>
<keyword evidence="8" id="KW-1185">Reference proteome</keyword>
<dbReference type="EMBL" id="JANBOI010000047">
    <property type="protein sequence ID" value="KAJ1734973.1"/>
    <property type="molecule type" value="Genomic_DNA"/>
</dbReference>
<feature type="domain" description="MsrB" evidence="6">
    <location>
        <begin position="6"/>
        <end position="129"/>
    </location>
</feature>
<dbReference type="InterPro" id="IPR002579">
    <property type="entry name" value="Met_Sox_Rdtase_MsrB_dom"/>
</dbReference>
<comment type="catalytic activity">
    <reaction evidence="5">
        <text>L-methionyl-[protein] + [thioredoxin]-disulfide + H2O = L-methionyl-(R)-S-oxide-[protein] + [thioredoxin]-dithiol</text>
        <dbReference type="Rhea" id="RHEA:24164"/>
        <dbReference type="Rhea" id="RHEA-COMP:10698"/>
        <dbReference type="Rhea" id="RHEA-COMP:10700"/>
        <dbReference type="Rhea" id="RHEA-COMP:12313"/>
        <dbReference type="Rhea" id="RHEA-COMP:12314"/>
        <dbReference type="ChEBI" id="CHEBI:15377"/>
        <dbReference type="ChEBI" id="CHEBI:16044"/>
        <dbReference type="ChEBI" id="CHEBI:29950"/>
        <dbReference type="ChEBI" id="CHEBI:45764"/>
        <dbReference type="ChEBI" id="CHEBI:50058"/>
        <dbReference type="EC" id="1.8.4.12"/>
    </reaction>
</comment>
<dbReference type="Gene3D" id="2.170.150.20">
    <property type="entry name" value="Peptide methionine sulfoxide reductase"/>
    <property type="match status" value="1"/>
</dbReference>
<evidence type="ECO:0000259" key="6">
    <source>
        <dbReference type="PROSITE" id="PS51790"/>
    </source>
</evidence>
<dbReference type="OrthoDB" id="44061at2759"/>
<dbReference type="SUPFAM" id="SSF51316">
    <property type="entry name" value="Mss4-like"/>
    <property type="match status" value="1"/>
</dbReference>
<name>A0A9W8CYQ7_9FUNG</name>
<comment type="similarity">
    <text evidence="1 5">Belongs to the MsrB Met sulfoxide reductase family.</text>
</comment>
<evidence type="ECO:0000256" key="2">
    <source>
        <dbReference type="ARBA" id="ARBA00022723"/>
    </source>
</evidence>
<proteinExistence type="inferred from homology"/>
<dbReference type="PANTHER" id="PTHR46081">
    <property type="entry name" value="PEPTIDE METHIONINE SULFOXIDE REDUCTASE 2"/>
    <property type="match status" value="1"/>
</dbReference>
<evidence type="ECO:0000256" key="5">
    <source>
        <dbReference type="RuleBase" id="RU365044"/>
    </source>
</evidence>
<evidence type="ECO:0000256" key="4">
    <source>
        <dbReference type="ARBA" id="ARBA00023002"/>
    </source>
</evidence>
<keyword evidence="4 5" id="KW-0560">Oxidoreductase</keyword>
<dbReference type="InterPro" id="IPR011057">
    <property type="entry name" value="Mss4-like_sf"/>
</dbReference>
<dbReference type="EC" id="1.8.4.12" evidence="5"/>
<protein>
    <recommendedName>
        <fullName evidence="5">Peptide-methionine (R)-S-oxide reductase</fullName>
        <ecNumber evidence="5">1.8.4.12</ecNumber>
    </recommendedName>
</protein>
<dbReference type="GO" id="GO:0030091">
    <property type="term" value="P:protein repair"/>
    <property type="evidence" value="ECO:0007669"/>
    <property type="project" value="InterPro"/>
</dbReference>
<dbReference type="InterPro" id="IPR028427">
    <property type="entry name" value="Met_Sox_Rdtase_MsrB"/>
</dbReference>
<dbReference type="GO" id="GO:0006979">
    <property type="term" value="P:response to oxidative stress"/>
    <property type="evidence" value="ECO:0007669"/>
    <property type="project" value="InterPro"/>
</dbReference>
<evidence type="ECO:0000313" key="8">
    <source>
        <dbReference type="Proteomes" id="UP001143981"/>
    </source>
</evidence>
<evidence type="ECO:0000256" key="1">
    <source>
        <dbReference type="ARBA" id="ARBA00007174"/>
    </source>
</evidence>
<evidence type="ECO:0000256" key="3">
    <source>
        <dbReference type="ARBA" id="ARBA00022833"/>
    </source>
</evidence>
<dbReference type="AlphaFoldDB" id="A0A9W8CYQ7"/>
<accession>A0A9W8CYQ7</accession>
<dbReference type="Proteomes" id="UP001143981">
    <property type="component" value="Unassembled WGS sequence"/>
</dbReference>
<sequence>MSKKTEKEWQAILSPQQFAVLRQKATEPSGSGKYIHTSEAGVYGCGACGVPLYKSSTKFDAHCGWPAFYDALPGAVDRIEDRSLGMARTEIVCSKCRSHLGHVFKGEGFRTPTDERHCVNSISLRFERAD</sequence>